<proteinExistence type="predicted"/>
<dbReference type="AlphaFoldDB" id="A0A7W9LXB8"/>
<sequence>MNAEPASAAVIARPPEDSTSASIVSGPRELVAFTSCPAALNRLVSVLPMFPVPRMPIFMVKLLVRNGTPVSVTGVPGLGLCGATGAAADRGRGGVSG</sequence>
<accession>A0A7W9LXB8</accession>
<name>A0A7W9LXB8_9ACTN</name>
<reference evidence="1 2" key="1">
    <citation type="submission" date="2020-08" db="EMBL/GenBank/DDBJ databases">
        <title>Sequencing the genomes of 1000 actinobacteria strains.</title>
        <authorList>
            <person name="Klenk H.-P."/>
        </authorList>
    </citation>
    <scope>NUCLEOTIDE SEQUENCE [LARGE SCALE GENOMIC DNA]</scope>
    <source>
        <strain evidence="1 2">DSM 40084</strain>
    </source>
</reference>
<gene>
    <name evidence="1" type="ORF">HDA41_007462</name>
</gene>
<keyword evidence="2" id="KW-1185">Reference proteome</keyword>
<evidence type="ECO:0000313" key="1">
    <source>
        <dbReference type="EMBL" id="MBB5799498.1"/>
    </source>
</evidence>
<evidence type="ECO:0000313" key="2">
    <source>
        <dbReference type="Proteomes" id="UP000590647"/>
    </source>
</evidence>
<protein>
    <submittedName>
        <fullName evidence="1">Uncharacterized protein</fullName>
    </submittedName>
</protein>
<organism evidence="1 2">
    <name type="scientific">Streptomyces caelestis</name>
    <dbReference type="NCBI Taxonomy" id="36816"/>
    <lineage>
        <taxon>Bacteria</taxon>
        <taxon>Bacillati</taxon>
        <taxon>Actinomycetota</taxon>
        <taxon>Actinomycetes</taxon>
        <taxon>Kitasatosporales</taxon>
        <taxon>Streptomycetaceae</taxon>
        <taxon>Streptomyces</taxon>
    </lineage>
</organism>
<dbReference type="EMBL" id="JACHNE010000001">
    <property type="protein sequence ID" value="MBB5799498.1"/>
    <property type="molecule type" value="Genomic_DNA"/>
</dbReference>
<dbReference type="Proteomes" id="UP000590647">
    <property type="component" value="Unassembled WGS sequence"/>
</dbReference>
<comment type="caution">
    <text evidence="1">The sequence shown here is derived from an EMBL/GenBank/DDBJ whole genome shotgun (WGS) entry which is preliminary data.</text>
</comment>